<proteinExistence type="predicted"/>
<evidence type="ECO:0000313" key="2">
    <source>
        <dbReference type="Proteomes" id="UP001549122"/>
    </source>
</evidence>
<name>A0ABV2FJM8_9STRE</name>
<comment type="caution">
    <text evidence="1">The sequence shown here is derived from an EMBL/GenBank/DDBJ whole genome shotgun (WGS) entry which is preliminary data.</text>
</comment>
<dbReference type="EMBL" id="JBEPLO010000023">
    <property type="protein sequence ID" value="MET3558781.1"/>
    <property type="molecule type" value="Genomic_DNA"/>
</dbReference>
<evidence type="ECO:0000313" key="1">
    <source>
        <dbReference type="EMBL" id="MET3558781.1"/>
    </source>
</evidence>
<reference evidence="1 2" key="1">
    <citation type="submission" date="2024-06" db="EMBL/GenBank/DDBJ databases">
        <title>Genomic Encyclopedia of Type Strains, Phase IV (KMG-IV): sequencing the most valuable type-strain genomes for metagenomic binning, comparative biology and taxonomic classification.</title>
        <authorList>
            <person name="Goeker M."/>
        </authorList>
    </citation>
    <scope>NUCLEOTIDE SEQUENCE [LARGE SCALE GENOMIC DNA]</scope>
    <source>
        <strain evidence="1 2">DSM 28303</strain>
    </source>
</reference>
<protein>
    <submittedName>
        <fullName evidence="1">HKD family nuclease</fullName>
    </submittedName>
</protein>
<accession>A0ABV2FJM8</accession>
<sequence length="72" mass="8451">MGSAFEAQLLESMRFGFIDRVRFRDVTYAPKILINNAEEKRFVLTDLQEELLKSMKRVAFSKCCYHFGRKAV</sequence>
<gene>
    <name evidence="1" type="ORF">ABID29_001909</name>
</gene>
<dbReference type="Proteomes" id="UP001549122">
    <property type="component" value="Unassembled WGS sequence"/>
</dbReference>
<keyword evidence="2" id="KW-1185">Reference proteome</keyword>
<dbReference type="RefSeq" id="WP_354365903.1">
    <property type="nucleotide sequence ID" value="NZ_JBEPLO010000023.1"/>
</dbReference>
<organism evidence="1 2">
    <name type="scientific">Streptococcus rupicaprae</name>
    <dbReference type="NCBI Taxonomy" id="759619"/>
    <lineage>
        <taxon>Bacteria</taxon>
        <taxon>Bacillati</taxon>
        <taxon>Bacillota</taxon>
        <taxon>Bacilli</taxon>
        <taxon>Lactobacillales</taxon>
        <taxon>Streptococcaceae</taxon>
        <taxon>Streptococcus</taxon>
    </lineage>
</organism>